<evidence type="ECO:0000256" key="1">
    <source>
        <dbReference type="ARBA" id="ARBA00004790"/>
    </source>
</evidence>
<feature type="domain" description="Histidine-specific methyltransferase SAM-dependent" evidence="10">
    <location>
        <begin position="231"/>
        <end position="532"/>
    </location>
</feature>
<keyword evidence="5 11" id="KW-0548">Nucleotidyltransferase</keyword>
<dbReference type="PANTHER" id="PTHR43397:SF1">
    <property type="entry name" value="ERGOTHIONEINE BIOSYNTHESIS PROTEIN 1"/>
    <property type="match status" value="1"/>
</dbReference>
<evidence type="ECO:0000313" key="11">
    <source>
        <dbReference type="EMBL" id="VAW06025.1"/>
    </source>
</evidence>
<keyword evidence="7" id="KW-0067">ATP-binding</keyword>
<gene>
    <name evidence="11" type="ORF">MNBD_ALPHA05-1760</name>
</gene>
<dbReference type="NCBIfam" id="NF000843">
    <property type="entry name" value="PRK00071.2-2"/>
    <property type="match status" value="1"/>
</dbReference>
<evidence type="ECO:0000259" key="9">
    <source>
        <dbReference type="Pfam" id="PF01467"/>
    </source>
</evidence>
<accession>A0A3B0SJN9</accession>
<dbReference type="Gene3D" id="3.40.50.150">
    <property type="entry name" value="Vaccinia Virus protein VP39"/>
    <property type="match status" value="1"/>
</dbReference>
<dbReference type="AlphaFoldDB" id="A0A3B0SJN9"/>
<dbReference type="UniPathway" id="UPA00253"/>
<dbReference type="NCBIfam" id="TIGR03438">
    <property type="entry name" value="egtD_ergothio"/>
    <property type="match status" value="1"/>
</dbReference>
<reference evidence="11" key="1">
    <citation type="submission" date="2018-06" db="EMBL/GenBank/DDBJ databases">
        <authorList>
            <person name="Zhirakovskaya E."/>
        </authorList>
    </citation>
    <scope>NUCLEOTIDE SEQUENCE</scope>
</reference>
<keyword evidence="2" id="KW-0489">Methyltransferase</keyword>
<dbReference type="InterPro" id="IPR019257">
    <property type="entry name" value="MeTrfase_dom"/>
</dbReference>
<dbReference type="InterPro" id="IPR029063">
    <property type="entry name" value="SAM-dependent_MTases_sf"/>
</dbReference>
<dbReference type="InterPro" id="IPR014729">
    <property type="entry name" value="Rossmann-like_a/b/a_fold"/>
</dbReference>
<dbReference type="GO" id="GO:0009435">
    <property type="term" value="P:NAD+ biosynthetic process"/>
    <property type="evidence" value="ECO:0007669"/>
    <property type="project" value="UniProtKB-UniPathway"/>
</dbReference>
<evidence type="ECO:0000256" key="5">
    <source>
        <dbReference type="ARBA" id="ARBA00022695"/>
    </source>
</evidence>
<dbReference type="GO" id="GO:0032259">
    <property type="term" value="P:methylation"/>
    <property type="evidence" value="ECO:0007669"/>
    <property type="project" value="UniProtKB-KW"/>
</dbReference>
<dbReference type="NCBIfam" id="NF000845">
    <property type="entry name" value="PRK00071.2-4"/>
    <property type="match status" value="1"/>
</dbReference>
<feature type="domain" description="Cytidyltransferase-like" evidence="9">
    <location>
        <begin position="13"/>
        <end position="192"/>
    </location>
</feature>
<dbReference type="InterPro" id="IPR051128">
    <property type="entry name" value="EgtD_Methyltrsf_superfamily"/>
</dbReference>
<dbReference type="InterPro" id="IPR005248">
    <property type="entry name" value="NadD/NMNAT"/>
</dbReference>
<keyword evidence="8" id="KW-0520">NAD</keyword>
<evidence type="ECO:0000256" key="8">
    <source>
        <dbReference type="ARBA" id="ARBA00023027"/>
    </source>
</evidence>
<evidence type="ECO:0000256" key="2">
    <source>
        <dbReference type="ARBA" id="ARBA00022603"/>
    </source>
</evidence>
<dbReference type="Pfam" id="PF01467">
    <property type="entry name" value="CTP_transf_like"/>
    <property type="match status" value="1"/>
</dbReference>
<keyword evidence="3" id="KW-0662">Pyridine nucleotide biosynthesis</keyword>
<dbReference type="Gene3D" id="3.40.50.620">
    <property type="entry name" value="HUPs"/>
    <property type="match status" value="1"/>
</dbReference>
<dbReference type="GO" id="GO:0004515">
    <property type="term" value="F:nicotinate-nucleotide adenylyltransferase activity"/>
    <property type="evidence" value="ECO:0007669"/>
    <property type="project" value="UniProtKB-EC"/>
</dbReference>
<dbReference type="InterPro" id="IPR004821">
    <property type="entry name" value="Cyt_trans-like"/>
</dbReference>
<sequence>MPSHDASRRRIGLLGGSFNPAHAGHRQISVAALDRLGLEAVWWLVTPGNPLKDARQYAPYEERLTKARAVADHPDIVVSDFERRHNLQYTVDTLERLQTANPDIDFIWLMGADSLAGFHRWKDWRKIAELAPMAVFNRPGYTDNALSGAAAKALDAFRIDEESLELLTRNAPPVWVYFSDTDNPLSSTEIRNNASAPTGKASGDTHNVTDITAPYGPLAFFLDLHPDIGDFKADALAGLAQPQKTLSPKYFYDERGSKLFQRITTLEEYYPTSTEKAVFDANAAAITDKIGSGAAIFEYGSGASEKIAWLLDGLDRPAAYVAMDISKDYLIESATALAGGHSLPVAAVCADFHAPVTIPAGHLPQPAHWLGFFPGSTLGNMQPDSAVDFLTRASQTLGPDAKFLLGIDLEKDPAILHAAYNDRDGVTAQFNLNLLTRMQRELGAILTISDFEHYAFYSEKNCRIEMHLRALRPTSITIDEQKFTFAAGETLYTENSYKYSPSRLAALFAQTPWRQEAIWTDEKGWFAACLLSNS</sequence>
<dbReference type="EMBL" id="UOEH01000496">
    <property type="protein sequence ID" value="VAW06025.1"/>
    <property type="molecule type" value="Genomic_DNA"/>
</dbReference>
<name>A0A3B0SJN9_9ZZZZ</name>
<evidence type="ECO:0000256" key="7">
    <source>
        <dbReference type="ARBA" id="ARBA00022840"/>
    </source>
</evidence>
<dbReference type="PANTHER" id="PTHR43397">
    <property type="entry name" value="ERGOTHIONEINE BIOSYNTHESIS PROTEIN 1"/>
    <property type="match status" value="1"/>
</dbReference>
<dbReference type="NCBIfam" id="TIGR00482">
    <property type="entry name" value="nicotinate (nicotinamide) nucleotide adenylyltransferase"/>
    <property type="match status" value="1"/>
</dbReference>
<evidence type="ECO:0000256" key="3">
    <source>
        <dbReference type="ARBA" id="ARBA00022642"/>
    </source>
</evidence>
<dbReference type="EC" id="2.7.7.18" evidence="11"/>
<dbReference type="GO" id="GO:0008168">
    <property type="term" value="F:methyltransferase activity"/>
    <property type="evidence" value="ECO:0007669"/>
    <property type="project" value="UniProtKB-KW"/>
</dbReference>
<keyword evidence="4 11" id="KW-0808">Transferase</keyword>
<organism evidence="11">
    <name type="scientific">hydrothermal vent metagenome</name>
    <dbReference type="NCBI Taxonomy" id="652676"/>
    <lineage>
        <taxon>unclassified sequences</taxon>
        <taxon>metagenomes</taxon>
        <taxon>ecological metagenomes</taxon>
    </lineage>
</organism>
<dbReference type="HAMAP" id="MF_00244">
    <property type="entry name" value="NaMN_adenylyltr"/>
    <property type="match status" value="1"/>
</dbReference>
<comment type="pathway">
    <text evidence="1">Cofactor biosynthesis; NAD(+) biosynthesis.</text>
</comment>
<evidence type="ECO:0000259" key="10">
    <source>
        <dbReference type="Pfam" id="PF10017"/>
    </source>
</evidence>
<evidence type="ECO:0000256" key="6">
    <source>
        <dbReference type="ARBA" id="ARBA00022741"/>
    </source>
</evidence>
<dbReference type="Pfam" id="PF10017">
    <property type="entry name" value="Methyltransf_33"/>
    <property type="match status" value="1"/>
</dbReference>
<protein>
    <submittedName>
        <fullName evidence="11">Nicotinate-nucleotide adenylyltransferase</fullName>
        <ecNumber evidence="11">2.7.7.18</ecNumber>
    </submittedName>
</protein>
<dbReference type="InterPro" id="IPR035094">
    <property type="entry name" value="EgtD"/>
</dbReference>
<keyword evidence="6" id="KW-0547">Nucleotide-binding</keyword>
<evidence type="ECO:0000256" key="4">
    <source>
        <dbReference type="ARBA" id="ARBA00022679"/>
    </source>
</evidence>
<proteinExistence type="inferred from homology"/>
<dbReference type="GO" id="GO:0005524">
    <property type="term" value="F:ATP binding"/>
    <property type="evidence" value="ECO:0007669"/>
    <property type="project" value="UniProtKB-KW"/>
</dbReference>
<dbReference type="SUPFAM" id="SSF52374">
    <property type="entry name" value="Nucleotidylyl transferase"/>
    <property type="match status" value="1"/>
</dbReference>
<dbReference type="CDD" id="cd02165">
    <property type="entry name" value="NMNAT"/>
    <property type="match status" value="1"/>
</dbReference>